<gene>
    <name evidence="2" type="ORF">ISU07_04165</name>
</gene>
<dbReference type="GO" id="GO:0005829">
    <property type="term" value="C:cytosol"/>
    <property type="evidence" value="ECO:0007669"/>
    <property type="project" value="TreeGrafter"/>
</dbReference>
<proteinExistence type="predicted"/>
<dbReference type="SMART" id="SM00100">
    <property type="entry name" value="cNMP"/>
    <property type="match status" value="1"/>
</dbReference>
<dbReference type="InterPro" id="IPR014710">
    <property type="entry name" value="RmlC-like_jellyroll"/>
</dbReference>
<dbReference type="Proteomes" id="UP000640489">
    <property type="component" value="Unassembled WGS sequence"/>
</dbReference>
<feature type="domain" description="Cyclic nucleotide-binding" evidence="1">
    <location>
        <begin position="1"/>
        <end position="110"/>
    </location>
</feature>
<dbReference type="InterPro" id="IPR018490">
    <property type="entry name" value="cNMP-bd_dom_sf"/>
</dbReference>
<dbReference type="InterPro" id="IPR000595">
    <property type="entry name" value="cNMP-bd_dom"/>
</dbReference>
<accession>A0A930YBP6</accession>
<protein>
    <submittedName>
        <fullName evidence="2">Cyclic nucleotide-binding domain-containing protein</fullName>
    </submittedName>
</protein>
<organism evidence="2 3">
    <name type="scientific">Nocardioides islandensis</name>
    <dbReference type="NCBI Taxonomy" id="433663"/>
    <lineage>
        <taxon>Bacteria</taxon>
        <taxon>Bacillati</taxon>
        <taxon>Actinomycetota</taxon>
        <taxon>Actinomycetes</taxon>
        <taxon>Propionibacteriales</taxon>
        <taxon>Nocardioidaceae</taxon>
        <taxon>Nocardioides</taxon>
    </lineage>
</organism>
<dbReference type="PRINTS" id="PR00103">
    <property type="entry name" value="CAMPKINASE"/>
</dbReference>
<dbReference type="PANTHER" id="PTHR24567">
    <property type="entry name" value="CRP FAMILY TRANSCRIPTIONAL REGULATORY PROTEIN"/>
    <property type="match status" value="1"/>
</dbReference>
<keyword evidence="3" id="KW-1185">Reference proteome</keyword>
<reference evidence="2" key="1">
    <citation type="submission" date="2020-11" db="EMBL/GenBank/DDBJ databases">
        <title>Nocardioides sp. nov., isolated from Soil of Cynanchum wilfordii Hemsley rhizosphere.</title>
        <authorList>
            <person name="Lee J.-S."/>
            <person name="Suh M.K."/>
            <person name="Kim J.-S."/>
        </authorList>
    </citation>
    <scope>NUCLEOTIDE SEQUENCE</scope>
    <source>
        <strain evidence="2">KCTC 19275</strain>
    </source>
</reference>
<name>A0A930YBP6_9ACTN</name>
<dbReference type="PROSITE" id="PS50042">
    <property type="entry name" value="CNMP_BINDING_3"/>
    <property type="match status" value="1"/>
</dbReference>
<dbReference type="GO" id="GO:0003700">
    <property type="term" value="F:DNA-binding transcription factor activity"/>
    <property type="evidence" value="ECO:0007669"/>
    <property type="project" value="TreeGrafter"/>
</dbReference>
<dbReference type="AlphaFoldDB" id="A0A930YBP6"/>
<evidence type="ECO:0000313" key="3">
    <source>
        <dbReference type="Proteomes" id="UP000640489"/>
    </source>
</evidence>
<dbReference type="Gene3D" id="2.60.120.10">
    <property type="entry name" value="Jelly Rolls"/>
    <property type="match status" value="1"/>
</dbReference>
<dbReference type="EMBL" id="JADKPN010000001">
    <property type="protein sequence ID" value="MBF4762311.1"/>
    <property type="molecule type" value="Genomic_DNA"/>
</dbReference>
<dbReference type="RefSeq" id="WP_194705441.1">
    <property type="nucleotide sequence ID" value="NZ_JADKPN010000001.1"/>
</dbReference>
<evidence type="ECO:0000313" key="2">
    <source>
        <dbReference type="EMBL" id="MBF4762311.1"/>
    </source>
</evidence>
<dbReference type="SUPFAM" id="SSF51206">
    <property type="entry name" value="cAMP-binding domain-like"/>
    <property type="match status" value="1"/>
</dbReference>
<comment type="caution">
    <text evidence="2">The sequence shown here is derived from an EMBL/GenBank/DDBJ whole genome shotgun (WGS) entry which is preliminary data.</text>
</comment>
<dbReference type="CDD" id="cd00038">
    <property type="entry name" value="CAP_ED"/>
    <property type="match status" value="1"/>
</dbReference>
<dbReference type="PANTHER" id="PTHR24567:SF74">
    <property type="entry name" value="HTH-TYPE TRANSCRIPTIONAL REGULATOR ARCR"/>
    <property type="match status" value="1"/>
</dbReference>
<dbReference type="InterPro" id="IPR050397">
    <property type="entry name" value="Env_Response_Regulators"/>
</dbReference>
<evidence type="ECO:0000259" key="1">
    <source>
        <dbReference type="PROSITE" id="PS50042"/>
    </source>
</evidence>
<dbReference type="Pfam" id="PF00027">
    <property type="entry name" value="cNMP_binding"/>
    <property type="match status" value="1"/>
</dbReference>
<sequence length="118" mass="12894">MGIRAVFVNAREQREAKAGETVFAEGDRGPEMFGVISGSIELRKGDRILTGLGEGDTFGEMAIISDAPRSLSAVATEDSVLAVIDEKTFLYLVHETPMFAIQVMRSMADRIRELDEQG</sequence>